<name>A0A6A6GSU3_VIRVR</name>
<dbReference type="Pfam" id="PF00205">
    <property type="entry name" value="TPP_enzyme_M"/>
    <property type="match status" value="1"/>
</dbReference>
<dbReference type="Proteomes" id="UP000800092">
    <property type="component" value="Unassembled WGS sequence"/>
</dbReference>
<keyword evidence="8" id="KW-1185">Reference proteome</keyword>
<evidence type="ECO:0000256" key="1">
    <source>
        <dbReference type="ARBA" id="ARBA00007812"/>
    </source>
</evidence>
<dbReference type="Pfam" id="PF02776">
    <property type="entry name" value="TPP_enzyme_N"/>
    <property type="match status" value="1"/>
</dbReference>
<evidence type="ECO:0000313" key="7">
    <source>
        <dbReference type="EMBL" id="KAF2228638.1"/>
    </source>
</evidence>
<proteinExistence type="inferred from homology"/>
<gene>
    <name evidence="7" type="ORF">EV356DRAFT_56118</name>
</gene>
<dbReference type="GO" id="GO:0003984">
    <property type="term" value="F:acetolactate synthase activity"/>
    <property type="evidence" value="ECO:0007669"/>
    <property type="project" value="TreeGrafter"/>
</dbReference>
<dbReference type="InterPro" id="IPR012000">
    <property type="entry name" value="Thiamin_PyroP_enz_cen_dom"/>
</dbReference>
<dbReference type="GO" id="GO:0030976">
    <property type="term" value="F:thiamine pyrophosphate binding"/>
    <property type="evidence" value="ECO:0007669"/>
    <property type="project" value="InterPro"/>
</dbReference>
<evidence type="ECO:0000259" key="6">
    <source>
        <dbReference type="Pfam" id="PF02776"/>
    </source>
</evidence>
<sequence length="595" mass="64935">MEKQYVSDRPVKLSCDEDFSVEFGSDAIVEQLSRLGLTYIALVPGSSYRGIHDSLINYNGNKEPQMLLCLHEEHSIAIAHGYAKVTERPMAAAVHANVGLQHAAMAIYNAFADRTPVVVLGATGPVDNAKKRPWIDWIHSATDQAAIVRPYTKFDDEPRSVNAALNSLLRCASLSMEKPCAPTYLCMDVRLQEDRIDPNTLKFPKADRFLHKGLVGPSQKDINSVTAELRSANRPLFLFGRVDRSQEGWQDRISLAEICKARVMTDLKQACAFPTAHALHACPPGVFNSPRASETIRTADLIISFDWIDLAGTLSAAWGDAEPSNRIVHISLDSILHNGWSKDHFGHPPVDIPIFADPNNSVKCLLQELRSAPLEPFVTWAETSQPLPSSNGEKTTEKIFMSDLASVLYTVLPPDDMCLVRVPLGWRGDDLRATHPLSFLGQDGGAGIGSGPGQAVGAALALKDSPLVPVAILGDGDFLMASSALWTASRYRLPLLVIVANNASFFNDEVHQERVARERCRPLENKWIGIRLDDPLPDITQNAKSFGLSTPAGGQVKKKSKLGDVLLKAVQEAKTGKAVLVDMQVLPDGYGATMK</sequence>
<dbReference type="OrthoDB" id="10006023at2759"/>
<comment type="similarity">
    <text evidence="1 3">Belongs to the TPP enzyme family.</text>
</comment>
<dbReference type="InterPro" id="IPR012001">
    <property type="entry name" value="Thiamin_PyroP_enz_TPP-bd_dom"/>
</dbReference>
<dbReference type="GO" id="GO:0000287">
    <property type="term" value="F:magnesium ion binding"/>
    <property type="evidence" value="ECO:0007669"/>
    <property type="project" value="InterPro"/>
</dbReference>
<dbReference type="AlphaFoldDB" id="A0A6A6GSU3"/>
<dbReference type="Gene3D" id="3.40.50.970">
    <property type="match status" value="2"/>
</dbReference>
<evidence type="ECO:0000256" key="3">
    <source>
        <dbReference type="RuleBase" id="RU362132"/>
    </source>
</evidence>
<feature type="domain" description="Thiamine pyrophosphate enzyme N-terminal TPP-binding" evidence="6">
    <location>
        <begin position="24"/>
        <end position="146"/>
    </location>
</feature>
<protein>
    <submittedName>
        <fullName evidence="7">Thiamine pyrophosphate protein TPP binding domain protein</fullName>
    </submittedName>
</protein>
<dbReference type="Pfam" id="PF02775">
    <property type="entry name" value="TPP_enzyme_C"/>
    <property type="match status" value="1"/>
</dbReference>
<dbReference type="InterPro" id="IPR045229">
    <property type="entry name" value="TPP_enz"/>
</dbReference>
<reference evidence="7" key="1">
    <citation type="journal article" date="2020" name="Stud. Mycol.">
        <title>101 Dothideomycetes genomes: a test case for predicting lifestyles and emergence of pathogens.</title>
        <authorList>
            <person name="Haridas S."/>
            <person name="Albert R."/>
            <person name="Binder M."/>
            <person name="Bloem J."/>
            <person name="Labutti K."/>
            <person name="Salamov A."/>
            <person name="Andreopoulos B."/>
            <person name="Baker S."/>
            <person name="Barry K."/>
            <person name="Bills G."/>
            <person name="Bluhm B."/>
            <person name="Cannon C."/>
            <person name="Castanera R."/>
            <person name="Culley D."/>
            <person name="Daum C."/>
            <person name="Ezra D."/>
            <person name="Gonzalez J."/>
            <person name="Henrissat B."/>
            <person name="Kuo A."/>
            <person name="Liang C."/>
            <person name="Lipzen A."/>
            <person name="Lutzoni F."/>
            <person name="Magnuson J."/>
            <person name="Mondo S."/>
            <person name="Nolan M."/>
            <person name="Ohm R."/>
            <person name="Pangilinan J."/>
            <person name="Park H.-J."/>
            <person name="Ramirez L."/>
            <person name="Alfaro M."/>
            <person name="Sun H."/>
            <person name="Tritt A."/>
            <person name="Yoshinaga Y."/>
            <person name="Zwiers L.-H."/>
            <person name="Turgeon B."/>
            <person name="Goodwin S."/>
            <person name="Spatafora J."/>
            <person name="Crous P."/>
            <person name="Grigoriev I."/>
        </authorList>
    </citation>
    <scope>NUCLEOTIDE SEQUENCE</scope>
    <source>
        <strain evidence="7">Tuck. ex Michener</strain>
    </source>
</reference>
<dbReference type="InterPro" id="IPR011766">
    <property type="entry name" value="TPP_enzyme_TPP-bd"/>
</dbReference>
<dbReference type="SUPFAM" id="SSF52518">
    <property type="entry name" value="Thiamin diphosphate-binding fold (THDP-binding)"/>
    <property type="match status" value="2"/>
</dbReference>
<evidence type="ECO:0000259" key="5">
    <source>
        <dbReference type="Pfam" id="PF02775"/>
    </source>
</evidence>
<dbReference type="SUPFAM" id="SSF52467">
    <property type="entry name" value="DHS-like NAD/FAD-binding domain"/>
    <property type="match status" value="1"/>
</dbReference>
<dbReference type="PANTHER" id="PTHR18968">
    <property type="entry name" value="THIAMINE PYROPHOSPHATE ENZYMES"/>
    <property type="match status" value="1"/>
</dbReference>
<feature type="domain" description="Thiamine pyrophosphate enzyme central" evidence="4">
    <location>
        <begin position="223"/>
        <end position="363"/>
    </location>
</feature>
<dbReference type="GO" id="GO:0005948">
    <property type="term" value="C:acetolactate synthase complex"/>
    <property type="evidence" value="ECO:0007669"/>
    <property type="project" value="TreeGrafter"/>
</dbReference>
<dbReference type="EMBL" id="ML991904">
    <property type="protein sequence ID" value="KAF2228638.1"/>
    <property type="molecule type" value="Genomic_DNA"/>
</dbReference>
<organism evidence="7 8">
    <name type="scientific">Viridothelium virens</name>
    <name type="common">Speckled blister lichen</name>
    <name type="synonym">Trypethelium virens</name>
    <dbReference type="NCBI Taxonomy" id="1048519"/>
    <lineage>
        <taxon>Eukaryota</taxon>
        <taxon>Fungi</taxon>
        <taxon>Dikarya</taxon>
        <taxon>Ascomycota</taxon>
        <taxon>Pezizomycotina</taxon>
        <taxon>Dothideomycetes</taxon>
        <taxon>Dothideomycetes incertae sedis</taxon>
        <taxon>Trypetheliales</taxon>
        <taxon>Trypetheliaceae</taxon>
        <taxon>Viridothelium</taxon>
    </lineage>
</organism>
<dbReference type="PANTHER" id="PTHR18968:SF13">
    <property type="entry name" value="ACETOLACTATE SYNTHASE CATALYTIC SUBUNIT, MITOCHONDRIAL"/>
    <property type="match status" value="1"/>
</dbReference>
<accession>A0A6A6GSU3</accession>
<dbReference type="GO" id="GO:0009099">
    <property type="term" value="P:L-valine biosynthetic process"/>
    <property type="evidence" value="ECO:0007669"/>
    <property type="project" value="TreeGrafter"/>
</dbReference>
<feature type="domain" description="Thiamine pyrophosphate enzyme TPP-binding" evidence="5">
    <location>
        <begin position="432"/>
        <end position="582"/>
    </location>
</feature>
<evidence type="ECO:0000259" key="4">
    <source>
        <dbReference type="Pfam" id="PF00205"/>
    </source>
</evidence>
<keyword evidence="2 3" id="KW-0786">Thiamine pyrophosphate</keyword>
<dbReference type="InterPro" id="IPR029061">
    <property type="entry name" value="THDP-binding"/>
</dbReference>
<dbReference type="GO" id="GO:0050660">
    <property type="term" value="F:flavin adenine dinucleotide binding"/>
    <property type="evidence" value="ECO:0007669"/>
    <property type="project" value="TreeGrafter"/>
</dbReference>
<evidence type="ECO:0000313" key="8">
    <source>
        <dbReference type="Proteomes" id="UP000800092"/>
    </source>
</evidence>
<evidence type="ECO:0000256" key="2">
    <source>
        <dbReference type="ARBA" id="ARBA00023052"/>
    </source>
</evidence>
<dbReference type="Gene3D" id="3.40.50.1220">
    <property type="entry name" value="TPP-binding domain"/>
    <property type="match status" value="1"/>
</dbReference>
<dbReference type="GO" id="GO:0009097">
    <property type="term" value="P:isoleucine biosynthetic process"/>
    <property type="evidence" value="ECO:0007669"/>
    <property type="project" value="TreeGrafter"/>
</dbReference>
<dbReference type="InterPro" id="IPR029035">
    <property type="entry name" value="DHS-like_NAD/FAD-binding_dom"/>
</dbReference>
<dbReference type="CDD" id="cd07035">
    <property type="entry name" value="TPP_PYR_POX_like"/>
    <property type="match status" value="1"/>
</dbReference>